<dbReference type="InterPro" id="IPR019363">
    <property type="entry name" value="LDAH"/>
</dbReference>
<comment type="similarity">
    <text evidence="2">Belongs to the AB hydrolase superfamily. LDAH family.</text>
</comment>
<dbReference type="Pfam" id="PF10230">
    <property type="entry name" value="LIDHydrolase"/>
    <property type="match status" value="2"/>
</dbReference>
<evidence type="ECO:0000256" key="2">
    <source>
        <dbReference type="ARBA" id="ARBA00008300"/>
    </source>
</evidence>
<keyword evidence="3" id="KW-0551">Lipid droplet</keyword>
<accession>A0ABR3FZ33</accession>
<comment type="subcellular location">
    <subcellularLocation>
        <location evidence="1">Lipid droplet</location>
    </subcellularLocation>
</comment>
<dbReference type="EMBL" id="JBAHYK010000022">
    <property type="protein sequence ID" value="KAL0580815.1"/>
    <property type="molecule type" value="Genomic_DNA"/>
</dbReference>
<evidence type="ECO:0000256" key="4">
    <source>
        <dbReference type="ARBA" id="ARBA00022801"/>
    </source>
</evidence>
<dbReference type="PANTHER" id="PTHR13390">
    <property type="entry name" value="LIPASE"/>
    <property type="match status" value="1"/>
</dbReference>
<evidence type="ECO:0000313" key="5">
    <source>
        <dbReference type="EMBL" id="KAL0580815.1"/>
    </source>
</evidence>
<proteinExistence type="inferred from homology"/>
<comment type="caution">
    <text evidence="5">The sequence shown here is derived from an EMBL/GenBank/DDBJ whole genome shotgun (WGS) entry which is preliminary data.</text>
</comment>
<organism evidence="5 6">
    <name type="scientific">Marasmius crinis-equi</name>
    <dbReference type="NCBI Taxonomy" id="585013"/>
    <lineage>
        <taxon>Eukaryota</taxon>
        <taxon>Fungi</taxon>
        <taxon>Dikarya</taxon>
        <taxon>Basidiomycota</taxon>
        <taxon>Agaricomycotina</taxon>
        <taxon>Agaricomycetes</taxon>
        <taxon>Agaricomycetidae</taxon>
        <taxon>Agaricales</taxon>
        <taxon>Marasmiineae</taxon>
        <taxon>Marasmiaceae</taxon>
        <taxon>Marasmius</taxon>
    </lineage>
</organism>
<keyword evidence="4" id="KW-0378">Hydrolase</keyword>
<evidence type="ECO:0000256" key="1">
    <source>
        <dbReference type="ARBA" id="ARBA00004502"/>
    </source>
</evidence>
<dbReference type="Proteomes" id="UP001465976">
    <property type="component" value="Unassembled WGS sequence"/>
</dbReference>
<name>A0ABR3FZ33_9AGAR</name>
<dbReference type="SUPFAM" id="SSF53474">
    <property type="entry name" value="alpha/beta-Hydrolases"/>
    <property type="match status" value="1"/>
</dbReference>
<evidence type="ECO:0000313" key="6">
    <source>
        <dbReference type="Proteomes" id="UP001465976"/>
    </source>
</evidence>
<evidence type="ECO:0000256" key="3">
    <source>
        <dbReference type="ARBA" id="ARBA00022677"/>
    </source>
</evidence>
<sequence length="256" mass="28569">MCTPSFLTPLPDQSSQNRYINAIFKHKDPLGDAHSLWWPSYSPKAVVLFIPGNPGLVEFYIPFLSALYTAKSQEIAILAHAHINHTPGIVSPAAEHTLTIQVQAALEAFDALNISYPPVPITIIGHSVVPSVIVDTLFRHWPQPQIAVLCKLLYSPSSIFACLSMAHDEMNNILALDTQLLKDYHHLMHMFFVEGDEWVGTEEGAIIRLFQSDPGSLKIVRRTDDIPHAFCIKHGDEVAKQCADWLVLRDETLDQA</sequence>
<dbReference type="InterPro" id="IPR029058">
    <property type="entry name" value="AB_hydrolase_fold"/>
</dbReference>
<reference evidence="5 6" key="1">
    <citation type="submission" date="2024-02" db="EMBL/GenBank/DDBJ databases">
        <title>A draft genome for the cacao thread blight pathogen Marasmius crinis-equi.</title>
        <authorList>
            <person name="Cohen S.P."/>
            <person name="Baruah I.K."/>
            <person name="Amoako-Attah I."/>
            <person name="Bukari Y."/>
            <person name="Meinhardt L.W."/>
            <person name="Bailey B.A."/>
        </authorList>
    </citation>
    <scope>NUCLEOTIDE SEQUENCE [LARGE SCALE GENOMIC DNA]</scope>
    <source>
        <strain evidence="5 6">GH-76</strain>
    </source>
</reference>
<dbReference type="PANTHER" id="PTHR13390:SF0">
    <property type="entry name" value="LIPID DROPLET-ASSOCIATED HYDROLASE"/>
    <property type="match status" value="1"/>
</dbReference>
<gene>
    <name evidence="5" type="ORF">V5O48_001191</name>
</gene>
<keyword evidence="6" id="KW-1185">Reference proteome</keyword>
<dbReference type="Gene3D" id="3.40.50.1820">
    <property type="entry name" value="alpha/beta hydrolase"/>
    <property type="match status" value="1"/>
</dbReference>
<protein>
    <submittedName>
        <fullName evidence="5">Uncharacterized protein</fullName>
    </submittedName>
</protein>